<keyword evidence="3" id="KW-1185">Reference proteome</keyword>
<dbReference type="SUPFAM" id="SSF53613">
    <property type="entry name" value="Ribokinase-like"/>
    <property type="match status" value="1"/>
</dbReference>
<evidence type="ECO:0000259" key="1">
    <source>
        <dbReference type="Pfam" id="PF01256"/>
    </source>
</evidence>
<dbReference type="KEGG" id="ccai:NAS2_0498"/>
<dbReference type="Proteomes" id="UP000509448">
    <property type="component" value="Chromosome"/>
</dbReference>
<evidence type="ECO:0000313" key="2">
    <source>
        <dbReference type="EMBL" id="BBE41887.1"/>
    </source>
</evidence>
<dbReference type="AlphaFoldDB" id="A0A4P2VCN8"/>
<sequence length="280" mass="29118">MEIRRVTVGDLATWMPAKERRGHRVLVLGGNWMDHRDPVLAGKAALYSGVEEVFLAVPGKIADSVRCLSPDLSVVPLPDQKLTRGAAAWILGHVRGLDAAYLGAGFKDAGGAVHLARELAAGGTGLVLGSDGARREVLGVLRGARAVAIYDEVEFGREFGAWSGELGDEEAAERLRRAAADVGCAIAMTGRYGMASDGGNVFACTPGLRAKPAGMDSIVGGLAAGLMAMGLDGSKAASAAISIVELAADSLSERRGLHWGASALLEELPGVLLKFDYLRS</sequence>
<dbReference type="InterPro" id="IPR000631">
    <property type="entry name" value="CARKD"/>
</dbReference>
<proteinExistence type="predicted"/>
<dbReference type="InterPro" id="IPR029056">
    <property type="entry name" value="Ribokinase-like"/>
</dbReference>
<dbReference type="Pfam" id="PF01256">
    <property type="entry name" value="Carb_kinase"/>
    <property type="match status" value="1"/>
</dbReference>
<dbReference type="Gene3D" id="3.40.1190.20">
    <property type="match status" value="1"/>
</dbReference>
<evidence type="ECO:0000313" key="3">
    <source>
        <dbReference type="Proteomes" id="UP000509448"/>
    </source>
</evidence>
<organism evidence="2 3">
    <name type="scientific">Conexivisphaera calida</name>
    <dbReference type="NCBI Taxonomy" id="1874277"/>
    <lineage>
        <taxon>Archaea</taxon>
        <taxon>Nitrososphaerota</taxon>
        <taxon>Conexivisphaeria</taxon>
        <taxon>Conexivisphaerales</taxon>
        <taxon>Conexivisphaeraceae</taxon>
        <taxon>Conexivisphaera</taxon>
    </lineage>
</organism>
<dbReference type="EMBL" id="AP018732">
    <property type="protein sequence ID" value="BBE41887.1"/>
    <property type="molecule type" value="Genomic_DNA"/>
</dbReference>
<gene>
    <name evidence="2" type="ORF">NAS2_0498</name>
</gene>
<feature type="domain" description="YjeF C-terminal" evidence="1">
    <location>
        <begin position="25"/>
        <end position="268"/>
    </location>
</feature>
<accession>A0A4P2VCN8</accession>
<dbReference type="GO" id="GO:0016836">
    <property type="term" value="F:hydro-lyase activity"/>
    <property type="evidence" value="ECO:0007669"/>
    <property type="project" value="InterPro"/>
</dbReference>
<reference evidence="2 3" key="1">
    <citation type="journal article" date="2019" name="ISME J.">
        <title>Isolation and characterization of a thermophilic sulfur- and iron-reducing thaumarchaeote from a terrestrial acidic hot spring.</title>
        <authorList>
            <person name="Kato S."/>
            <person name="Itoh T."/>
            <person name="Yuki M."/>
            <person name="Nagamori M."/>
            <person name="Ohnishi M."/>
            <person name="Uematsu K."/>
            <person name="Suzuki K."/>
            <person name="Takashina T."/>
            <person name="Ohkuma M."/>
        </authorList>
    </citation>
    <scope>NUCLEOTIDE SEQUENCE [LARGE SCALE GENOMIC DNA]</scope>
    <source>
        <strain evidence="2 3">NAS-02</strain>
    </source>
</reference>
<name>A0A4P2VCN8_9ARCH</name>
<protein>
    <submittedName>
        <fullName evidence="2">NAD(P)HX epimerase</fullName>
    </submittedName>
</protein>